<feature type="compositionally biased region" description="Polar residues" evidence="7">
    <location>
        <begin position="888"/>
        <end position="898"/>
    </location>
</feature>
<dbReference type="AlphaFoldDB" id="A0A8J8T924"/>
<dbReference type="Pfam" id="PF00225">
    <property type="entry name" value="Kinesin"/>
    <property type="match status" value="1"/>
</dbReference>
<dbReference type="GO" id="GO:0005874">
    <property type="term" value="C:microtubule"/>
    <property type="evidence" value="ECO:0007669"/>
    <property type="project" value="UniProtKB-KW"/>
</dbReference>
<sequence>MATSLVEYNLGAMSMGGTSTLLGGGKKENIRVAVRVRPLLPHESHREEVVYYPTFEEGPLQSVKIADGQHMIESRYDKVFKQTATQNEIYSFVRESIHDVLKGFNSTIFAYGQTGSGKTYTMFGPHWEDNFGYQNTMGNIGFLQDSSKFGIIPKSIDEIFEQLHQICSYQPELSFTVYCSFLQIYNEKLYDLFQDREQSKPLIIREDKFTGIFVEGLSEYVVNSAQDCFILLKRGERNRITRQTKGNIHSSRSHTIFQLLIESNQADARGMLFRGKLNLCDLAGSEKIGKEESMDQKHLLELKTINLSLTSLGKVIQSLAQGKKSSHIPYRDSKITRLLQDSLGGNTKTTLIAAVSPVIDNIEETISTLKFADRAKQVMLKVTANEMNAADDLYIQKLQKEVQHLKEILGLKRGGGANDIHQQLLHLKEENAKLKQFAGHIGEVERLKQENKVMRLELQKMKIPSLSYGEGFYPQSVMGIEDQIVHQNMLAITNSENFPDNNQQKKDSFFMTETEYFPQKQSPQQHQAVMNLQKQPHIQQYAKHTQPTFQYQPQQQSPKQKYSDLYPTHSNNGIQFYKQSPPSLQQQSSHHQSSQQQDTPVSSNINDAISVHTTNTAITAPAMLQNNGAANSFNLAPIGNLTQMDIGNLSVAQIADKLEKQRINELKNAALGMKGNLVQNGRCPKCTLKPPCKHFENAEDIPQGSAESNLTKKHQTIDILNTAQANLQKVIQKQPPIPNLRQESDGSRFTTSASSQNNHALSTGNNITFQASGAQIIQNSLSQRDKLPQIGQQAQLPQQMVQQRALEDVENFTPQSEKSAKTQPNAYVPQKSSPFKMNNLNLNQTGPVIHPPQGLPPQVPTPASYQQYKPQAQPDDHRGKYLPPQPSYVPQNNGSNSAGIRYPTTNASLYNSANASFQMPPPPQQIQTLQQNYSKPPQLYQANALSSSVIQPSFQNQRQMDEQSMRPPRSRTLVDQRNLSQSIRHSYQPEMQQPLGSHRGQGQNTLVPAIMPLKGADHCQVRIRGKNNQFETRTGSVTRTMEELSEADSRRKEMQKASQRLKQLEQLERYREERLQREISLYEEQRRREEEEVKRQRDMELKKQRYFDKQKEQVAKIQMKKTEEQMQQQREQEAKRKQEKEMKKKREQELEAQKRRIQEYKSKKRQTEQLLANAEYIDFEDLANQTPDLDADEILNSMKYQQQQPLTTIKEKSYTDNNSGTPTTNTQGQRRRPPAIQ</sequence>
<feature type="region of interest" description="Disordered" evidence="7">
    <location>
        <begin position="954"/>
        <end position="974"/>
    </location>
</feature>
<dbReference type="InterPro" id="IPR019821">
    <property type="entry name" value="Kinesin_motor_CS"/>
</dbReference>
<gene>
    <name evidence="9" type="ORF">FGO68_gene15255</name>
</gene>
<feature type="compositionally biased region" description="Polar residues" evidence="7">
    <location>
        <begin position="812"/>
        <end position="846"/>
    </location>
</feature>
<dbReference type="InterPro" id="IPR027417">
    <property type="entry name" value="P-loop_NTPase"/>
</dbReference>
<feature type="region of interest" description="Disordered" evidence="7">
    <location>
        <begin position="734"/>
        <end position="764"/>
    </location>
</feature>
<dbReference type="PANTHER" id="PTHR47968:SF36">
    <property type="entry name" value="KINESIN HEAVY CHAIN ISOFORM X1"/>
    <property type="match status" value="1"/>
</dbReference>
<feature type="compositionally biased region" description="Polar residues" evidence="7">
    <location>
        <begin position="1198"/>
        <end position="1207"/>
    </location>
</feature>
<keyword evidence="5 6" id="KW-0505">Motor protein</keyword>
<feature type="domain" description="Kinesin motor" evidence="8">
    <location>
        <begin position="29"/>
        <end position="378"/>
    </location>
</feature>
<evidence type="ECO:0000259" key="8">
    <source>
        <dbReference type="PROSITE" id="PS50067"/>
    </source>
</evidence>
<dbReference type="PANTHER" id="PTHR47968">
    <property type="entry name" value="CENTROMERE PROTEIN E"/>
    <property type="match status" value="1"/>
</dbReference>
<accession>A0A8J8T924</accession>
<comment type="similarity">
    <text evidence="6">Belongs to the TRAFAC class myosin-kinesin ATPase superfamily. Kinesin family.</text>
</comment>
<dbReference type="OrthoDB" id="123929at2759"/>
<feature type="region of interest" description="Disordered" evidence="7">
    <location>
        <begin position="541"/>
        <end position="602"/>
    </location>
</feature>
<keyword evidence="10" id="KW-1185">Reference proteome</keyword>
<dbReference type="InterPro" id="IPR001752">
    <property type="entry name" value="Kinesin_motor_dom"/>
</dbReference>
<dbReference type="SUPFAM" id="SSF52540">
    <property type="entry name" value="P-loop containing nucleoside triphosphate hydrolases"/>
    <property type="match status" value="1"/>
</dbReference>
<feature type="compositionally biased region" description="Low complexity" evidence="7">
    <location>
        <begin position="550"/>
        <end position="560"/>
    </location>
</feature>
<feature type="region of interest" description="Disordered" evidence="7">
    <location>
        <begin position="811"/>
        <end position="898"/>
    </location>
</feature>
<dbReference type="PROSITE" id="PS50067">
    <property type="entry name" value="KINESIN_MOTOR_2"/>
    <property type="match status" value="1"/>
</dbReference>
<dbReference type="GO" id="GO:0003777">
    <property type="term" value="F:microtubule motor activity"/>
    <property type="evidence" value="ECO:0007669"/>
    <property type="project" value="InterPro"/>
</dbReference>
<evidence type="ECO:0000256" key="1">
    <source>
        <dbReference type="ARBA" id="ARBA00022701"/>
    </source>
</evidence>
<evidence type="ECO:0000256" key="7">
    <source>
        <dbReference type="SAM" id="MobiDB-lite"/>
    </source>
</evidence>
<keyword evidence="4" id="KW-0175">Coiled coil</keyword>
<feature type="compositionally biased region" description="Polar residues" evidence="7">
    <location>
        <begin position="1215"/>
        <end position="1228"/>
    </location>
</feature>
<dbReference type="Gene3D" id="3.40.850.10">
    <property type="entry name" value="Kinesin motor domain"/>
    <property type="match status" value="1"/>
</dbReference>
<evidence type="ECO:0000256" key="6">
    <source>
        <dbReference type="PROSITE-ProRule" id="PRU00283"/>
    </source>
</evidence>
<evidence type="ECO:0000256" key="4">
    <source>
        <dbReference type="ARBA" id="ARBA00023054"/>
    </source>
</evidence>
<dbReference type="Proteomes" id="UP000785679">
    <property type="component" value="Unassembled WGS sequence"/>
</dbReference>
<evidence type="ECO:0000256" key="5">
    <source>
        <dbReference type="ARBA" id="ARBA00023175"/>
    </source>
</evidence>
<evidence type="ECO:0000256" key="3">
    <source>
        <dbReference type="ARBA" id="ARBA00022840"/>
    </source>
</evidence>
<dbReference type="EMBL" id="RRYP01001531">
    <property type="protein sequence ID" value="TNV85818.1"/>
    <property type="molecule type" value="Genomic_DNA"/>
</dbReference>
<dbReference type="PRINTS" id="PR00380">
    <property type="entry name" value="KINESINHEAVY"/>
</dbReference>
<feature type="compositionally biased region" description="Polar residues" evidence="7">
    <location>
        <begin position="568"/>
        <end position="578"/>
    </location>
</feature>
<evidence type="ECO:0000313" key="10">
    <source>
        <dbReference type="Proteomes" id="UP000785679"/>
    </source>
</evidence>
<dbReference type="CDD" id="cd00106">
    <property type="entry name" value="KISc"/>
    <property type="match status" value="1"/>
</dbReference>
<evidence type="ECO:0000256" key="2">
    <source>
        <dbReference type="ARBA" id="ARBA00022741"/>
    </source>
</evidence>
<evidence type="ECO:0000313" key="9">
    <source>
        <dbReference type="EMBL" id="TNV85818.1"/>
    </source>
</evidence>
<feature type="region of interest" description="Disordered" evidence="7">
    <location>
        <begin position="1193"/>
        <end position="1237"/>
    </location>
</feature>
<dbReference type="SMART" id="SM00129">
    <property type="entry name" value="KISc"/>
    <property type="match status" value="1"/>
</dbReference>
<dbReference type="GO" id="GO:0007018">
    <property type="term" value="P:microtubule-based movement"/>
    <property type="evidence" value="ECO:0007669"/>
    <property type="project" value="InterPro"/>
</dbReference>
<organism evidence="9 10">
    <name type="scientific">Halteria grandinella</name>
    <dbReference type="NCBI Taxonomy" id="5974"/>
    <lineage>
        <taxon>Eukaryota</taxon>
        <taxon>Sar</taxon>
        <taxon>Alveolata</taxon>
        <taxon>Ciliophora</taxon>
        <taxon>Intramacronucleata</taxon>
        <taxon>Spirotrichea</taxon>
        <taxon>Stichotrichia</taxon>
        <taxon>Sporadotrichida</taxon>
        <taxon>Halteriidae</taxon>
        <taxon>Halteria</taxon>
    </lineage>
</organism>
<comment type="caution">
    <text evidence="9">The sequence shown here is derived from an EMBL/GenBank/DDBJ whole genome shotgun (WGS) entry which is preliminary data.</text>
</comment>
<proteinExistence type="inferred from homology"/>
<keyword evidence="3 6" id="KW-0067">ATP-binding</keyword>
<dbReference type="GO" id="GO:0008017">
    <property type="term" value="F:microtubule binding"/>
    <property type="evidence" value="ECO:0007669"/>
    <property type="project" value="InterPro"/>
</dbReference>
<feature type="region of interest" description="Disordered" evidence="7">
    <location>
        <begin position="1118"/>
        <end position="1167"/>
    </location>
</feature>
<keyword evidence="1" id="KW-0493">Microtubule</keyword>
<dbReference type="PROSITE" id="PS00411">
    <property type="entry name" value="KINESIN_MOTOR_1"/>
    <property type="match status" value="1"/>
</dbReference>
<feature type="binding site" evidence="6">
    <location>
        <begin position="112"/>
        <end position="119"/>
    </location>
    <ligand>
        <name>ATP</name>
        <dbReference type="ChEBI" id="CHEBI:30616"/>
    </ligand>
</feature>
<feature type="compositionally biased region" description="Polar residues" evidence="7">
    <location>
        <begin position="747"/>
        <end position="764"/>
    </location>
</feature>
<dbReference type="InterPro" id="IPR027640">
    <property type="entry name" value="Kinesin-like_fam"/>
</dbReference>
<feature type="compositionally biased region" description="Low complexity" evidence="7">
    <location>
        <begin position="579"/>
        <end position="597"/>
    </location>
</feature>
<protein>
    <recommendedName>
        <fullName evidence="8">Kinesin motor domain-containing protein</fullName>
    </recommendedName>
</protein>
<reference evidence="9" key="1">
    <citation type="submission" date="2019-06" db="EMBL/GenBank/DDBJ databases">
        <authorList>
            <person name="Zheng W."/>
        </authorList>
    </citation>
    <scope>NUCLEOTIDE SEQUENCE</scope>
    <source>
        <strain evidence="9">QDHG01</strain>
    </source>
</reference>
<dbReference type="InterPro" id="IPR036961">
    <property type="entry name" value="Kinesin_motor_dom_sf"/>
</dbReference>
<name>A0A8J8T924_HALGN</name>
<dbReference type="GO" id="GO:0005524">
    <property type="term" value="F:ATP binding"/>
    <property type="evidence" value="ECO:0007669"/>
    <property type="project" value="UniProtKB-UniRule"/>
</dbReference>
<keyword evidence="2 6" id="KW-0547">Nucleotide-binding</keyword>
<feature type="compositionally biased region" description="Pro residues" evidence="7">
    <location>
        <begin position="849"/>
        <end position="860"/>
    </location>
</feature>